<dbReference type="PANTHER" id="PTHR32002:SF41">
    <property type="entry name" value="PROTEIN NLP8"/>
    <property type="match status" value="1"/>
</dbReference>
<protein>
    <recommendedName>
        <fullName evidence="6">RWP-RK domain-containing protein</fullName>
    </recommendedName>
</protein>
<evidence type="ECO:0000256" key="2">
    <source>
        <dbReference type="ARBA" id="ARBA00023125"/>
    </source>
</evidence>
<dbReference type="InterPro" id="IPR045012">
    <property type="entry name" value="NLP"/>
</dbReference>
<dbReference type="InterPro" id="IPR003035">
    <property type="entry name" value="RWP-RK_dom"/>
</dbReference>
<evidence type="ECO:0000256" key="1">
    <source>
        <dbReference type="ARBA" id="ARBA00023015"/>
    </source>
</evidence>
<dbReference type="InterPro" id="IPR055081">
    <property type="entry name" value="NLP1-9_GAF"/>
</dbReference>
<feature type="domain" description="RWP-RK" evidence="6">
    <location>
        <begin position="397"/>
        <end position="479"/>
    </location>
</feature>
<dbReference type="PANTHER" id="PTHR32002">
    <property type="entry name" value="PROTEIN NLP8"/>
    <property type="match status" value="1"/>
</dbReference>
<evidence type="ECO:0000259" key="6">
    <source>
        <dbReference type="PROSITE" id="PS51519"/>
    </source>
</evidence>
<comment type="caution">
    <text evidence="7">The sequence shown here is derived from an EMBL/GenBank/DDBJ whole genome shotgun (WGS) entry which is preliminary data.</text>
</comment>
<organism evidence="7 8">
    <name type="scientific">Genlisea aurea</name>
    <dbReference type="NCBI Taxonomy" id="192259"/>
    <lineage>
        <taxon>Eukaryota</taxon>
        <taxon>Viridiplantae</taxon>
        <taxon>Streptophyta</taxon>
        <taxon>Embryophyta</taxon>
        <taxon>Tracheophyta</taxon>
        <taxon>Spermatophyta</taxon>
        <taxon>Magnoliopsida</taxon>
        <taxon>eudicotyledons</taxon>
        <taxon>Gunneridae</taxon>
        <taxon>Pentapetalae</taxon>
        <taxon>asterids</taxon>
        <taxon>lamiids</taxon>
        <taxon>Lamiales</taxon>
        <taxon>Lentibulariaceae</taxon>
        <taxon>Genlisea</taxon>
    </lineage>
</organism>
<evidence type="ECO:0000313" key="8">
    <source>
        <dbReference type="Proteomes" id="UP000015453"/>
    </source>
</evidence>
<dbReference type="OrthoDB" id="6270329at2759"/>
<dbReference type="Pfam" id="PF22922">
    <property type="entry name" value="GAF_NLP"/>
    <property type="match status" value="1"/>
</dbReference>
<sequence>SLAEKMLSALNLLKEDAGGGILLQLWVPVKNGNQYVLSTSEQPYLLDQTLSGYREVSRSFTFSAESKPGSFLGLPGRVFVSKIPEWTSNLMYYNKAEYLRVQHAAEHKVRGSIALPVFELDSIDSSCCAVLELVTLKEKPNFDLEIGNVHRVLQVNLLTHRNTLYLSKSHRAALSEIADVLCAVCRAHQLPLALTWIPCSYTEDSVDGVSKLCPRGCSSAVRRKSVLCIENTACYVNDKTMKGFVHACAEHYLEEGSGIVGKALRSNHPFFYPDVKEYHINEYSLVHHARKFGLAAALAIRLRSMHTGNDDYVLEFFLPPNMTGSAEQQLLLNSLSATMQRLCRSLRTVSEAELVSMETSDVKSQVGIKPAAELSSNPESTAPGTNDLPCRLGIPGSKQQIGKKRNTAEKHVSLNVLRRYFSGSLKDAAKSIGVCPATLKRICRRHGITRWPSRKINKANRSLKKLQSLLHSVEGVKEGLELE</sequence>
<evidence type="ECO:0000256" key="3">
    <source>
        <dbReference type="ARBA" id="ARBA00023163"/>
    </source>
</evidence>
<feature type="compositionally biased region" description="Polar residues" evidence="5">
    <location>
        <begin position="374"/>
        <end position="384"/>
    </location>
</feature>
<dbReference type="GO" id="GO:0003700">
    <property type="term" value="F:DNA-binding transcription factor activity"/>
    <property type="evidence" value="ECO:0007669"/>
    <property type="project" value="InterPro"/>
</dbReference>
<evidence type="ECO:0000313" key="7">
    <source>
        <dbReference type="EMBL" id="EPS66211.1"/>
    </source>
</evidence>
<evidence type="ECO:0000256" key="4">
    <source>
        <dbReference type="ARBA" id="ARBA00023242"/>
    </source>
</evidence>
<reference evidence="7 8" key="1">
    <citation type="journal article" date="2013" name="BMC Genomics">
        <title>The miniature genome of a carnivorous plant Genlisea aurea contains a low number of genes and short non-coding sequences.</title>
        <authorList>
            <person name="Leushkin E.V."/>
            <person name="Sutormin R.A."/>
            <person name="Nabieva E.R."/>
            <person name="Penin A.A."/>
            <person name="Kondrashov A.S."/>
            <person name="Logacheva M.D."/>
        </authorList>
    </citation>
    <scope>NUCLEOTIDE SEQUENCE [LARGE SCALE GENOMIC DNA]</scope>
</reference>
<keyword evidence="2" id="KW-0238">DNA-binding</keyword>
<keyword evidence="3" id="KW-0804">Transcription</keyword>
<dbReference type="Proteomes" id="UP000015453">
    <property type="component" value="Unassembled WGS sequence"/>
</dbReference>
<keyword evidence="8" id="KW-1185">Reference proteome</keyword>
<dbReference type="PROSITE" id="PS51519">
    <property type="entry name" value="RWP_RK"/>
    <property type="match status" value="1"/>
</dbReference>
<evidence type="ECO:0000256" key="5">
    <source>
        <dbReference type="SAM" id="MobiDB-lite"/>
    </source>
</evidence>
<name>S8CN52_9LAMI</name>
<dbReference type="GO" id="GO:0003677">
    <property type="term" value="F:DNA binding"/>
    <property type="evidence" value="ECO:0007669"/>
    <property type="project" value="UniProtKB-KW"/>
</dbReference>
<accession>S8CN52</accession>
<keyword evidence="1" id="KW-0805">Transcription regulation</keyword>
<keyword evidence="4" id="KW-0539">Nucleus</keyword>
<feature type="non-terminal residue" evidence="7">
    <location>
        <position position="483"/>
    </location>
</feature>
<gene>
    <name evidence="7" type="ORF">M569_08564</name>
</gene>
<feature type="non-terminal residue" evidence="7">
    <location>
        <position position="1"/>
    </location>
</feature>
<proteinExistence type="predicted"/>
<dbReference type="AlphaFoldDB" id="S8CN52"/>
<feature type="region of interest" description="Disordered" evidence="5">
    <location>
        <begin position="366"/>
        <end position="388"/>
    </location>
</feature>
<dbReference type="Pfam" id="PF02042">
    <property type="entry name" value="RWP-RK"/>
    <property type="match status" value="1"/>
</dbReference>
<dbReference type="EMBL" id="AUSU01003800">
    <property type="protein sequence ID" value="EPS66211.1"/>
    <property type="molecule type" value="Genomic_DNA"/>
</dbReference>